<protein>
    <submittedName>
        <fullName evidence="3">Uncharacterized protein</fullName>
    </submittedName>
</protein>
<evidence type="ECO:0000256" key="2">
    <source>
        <dbReference type="SAM" id="Phobius"/>
    </source>
</evidence>
<feature type="transmembrane region" description="Helical" evidence="2">
    <location>
        <begin position="33"/>
        <end position="52"/>
    </location>
</feature>
<sequence>MMQHSIDANAQSSVVTHSRNGCGCLNTKDWLKLASNLAIPLIIGVFTIFISINQQNTVQINRDKDVAQAAELRRNDTERAQKQREEDKEIARLQREEDKKFAQLQREEDQRMSRLQREEDREIARQQRADDKENARLQREVDLKIARDKRIQEYELTEKEHSLYQSQRAHEVEIAQQNYMANLILKDDRRKENILINYQRQLAKLLLHYGFQLNISQSTLLFVLRMRTRAAFRLLNPVRRSVLMHTLRQGGLFNELWKAEKSLLYRINASGVQFGLPTDYSFSRYLTGYNYLDIERADLRYASFHSVSIDNEPSFAYSNLDYTDWSYGEVSFVNATD</sequence>
<name>A0A815C702_9BILA</name>
<dbReference type="EMBL" id="CAJNON010000480">
    <property type="protein sequence ID" value="CAF1283263.1"/>
    <property type="molecule type" value="Genomic_DNA"/>
</dbReference>
<gene>
    <name evidence="4" type="ORF">OKA104_LOCUS27370</name>
    <name evidence="3" type="ORF">VCS650_LOCUS30085</name>
</gene>
<organism evidence="3 5">
    <name type="scientific">Adineta steineri</name>
    <dbReference type="NCBI Taxonomy" id="433720"/>
    <lineage>
        <taxon>Eukaryota</taxon>
        <taxon>Metazoa</taxon>
        <taxon>Spiralia</taxon>
        <taxon>Gnathifera</taxon>
        <taxon>Rotifera</taxon>
        <taxon>Eurotatoria</taxon>
        <taxon>Bdelloidea</taxon>
        <taxon>Adinetida</taxon>
        <taxon>Adinetidae</taxon>
        <taxon>Adineta</taxon>
    </lineage>
</organism>
<keyword evidence="2" id="KW-0812">Transmembrane</keyword>
<reference evidence="3" key="1">
    <citation type="submission" date="2021-02" db="EMBL/GenBank/DDBJ databases">
        <authorList>
            <person name="Nowell W R."/>
        </authorList>
    </citation>
    <scope>NUCLEOTIDE SEQUENCE</scope>
</reference>
<feature type="region of interest" description="Disordered" evidence="1">
    <location>
        <begin position="74"/>
        <end position="133"/>
    </location>
</feature>
<keyword evidence="2" id="KW-0472">Membrane</keyword>
<dbReference type="Proteomes" id="UP000663881">
    <property type="component" value="Unassembled WGS sequence"/>
</dbReference>
<evidence type="ECO:0000313" key="5">
    <source>
        <dbReference type="Proteomes" id="UP000663891"/>
    </source>
</evidence>
<dbReference type="EMBL" id="CAJOAY010002510">
    <property type="protein sequence ID" value="CAF3958200.1"/>
    <property type="molecule type" value="Genomic_DNA"/>
</dbReference>
<evidence type="ECO:0000256" key="1">
    <source>
        <dbReference type="SAM" id="MobiDB-lite"/>
    </source>
</evidence>
<comment type="caution">
    <text evidence="3">The sequence shown here is derived from an EMBL/GenBank/DDBJ whole genome shotgun (WGS) entry which is preliminary data.</text>
</comment>
<keyword evidence="2" id="KW-1133">Transmembrane helix</keyword>
<evidence type="ECO:0000313" key="3">
    <source>
        <dbReference type="EMBL" id="CAF1283263.1"/>
    </source>
</evidence>
<dbReference type="OrthoDB" id="10255512at2759"/>
<dbReference type="AlphaFoldDB" id="A0A815C702"/>
<dbReference type="Proteomes" id="UP000663891">
    <property type="component" value="Unassembled WGS sequence"/>
</dbReference>
<evidence type="ECO:0000313" key="4">
    <source>
        <dbReference type="EMBL" id="CAF3958200.1"/>
    </source>
</evidence>
<proteinExistence type="predicted"/>
<accession>A0A815C702</accession>